<dbReference type="GO" id="GO:0010181">
    <property type="term" value="F:FMN binding"/>
    <property type="evidence" value="ECO:0007669"/>
    <property type="project" value="InterPro"/>
</dbReference>
<feature type="domain" description="Flavodoxin-like" evidence="2">
    <location>
        <begin position="254"/>
        <end position="397"/>
    </location>
</feature>
<reference evidence="3" key="2">
    <citation type="journal article" date="2021" name="PeerJ">
        <title>Extensive microbial diversity within the chicken gut microbiome revealed by metagenomics and culture.</title>
        <authorList>
            <person name="Gilroy R."/>
            <person name="Ravi A."/>
            <person name="Getino M."/>
            <person name="Pursley I."/>
            <person name="Horton D.L."/>
            <person name="Alikhan N.F."/>
            <person name="Baker D."/>
            <person name="Gharbi K."/>
            <person name="Hall N."/>
            <person name="Watson M."/>
            <person name="Adriaenssens E.M."/>
            <person name="Foster-Nyarko E."/>
            <person name="Jarju S."/>
            <person name="Secka A."/>
            <person name="Antonio M."/>
            <person name="Oren A."/>
            <person name="Chaudhuri R.R."/>
            <person name="La Ragione R."/>
            <person name="Hildebrand F."/>
            <person name="Pallen M.J."/>
        </authorList>
    </citation>
    <scope>NUCLEOTIDE SEQUENCE</scope>
    <source>
        <strain evidence="3">23406</strain>
    </source>
</reference>
<dbReference type="GO" id="GO:0016651">
    <property type="term" value="F:oxidoreductase activity, acting on NAD(P)H"/>
    <property type="evidence" value="ECO:0007669"/>
    <property type="project" value="UniProtKB-ARBA"/>
</dbReference>
<dbReference type="SUPFAM" id="SSF52218">
    <property type="entry name" value="Flavoproteins"/>
    <property type="match status" value="1"/>
</dbReference>
<dbReference type="SMART" id="SM00849">
    <property type="entry name" value="Lactamase_B"/>
    <property type="match status" value="1"/>
</dbReference>
<sequence>MKRAVSDSIYYVGASDRRLALFENTFPLPNGVSYNSYLIDSDRTALTDTVDRSVADVFFDNLAEALGSKPLDYLVVHHVEPDHAATVADLLLRYPDVKIVTSAKALVLLNRFNDADYTARTIVVKEGDTLDLGKHTLRFVAAPMVHWPEVFVSYETATKTLFSADAFGTFGALGGNLFADEIDFDRDIKDEMRRYFINIVGKYGVQVQNLLKKAASLEIAAICPLHGPIWRKDLGKVIALHDTWSAYRPEDQSVVIACASIYGNTARAADYLADRLAERGIKGIRIYDVSKTHVSYVVAEAFRASHVVFAAPTYNNGIFIEMEHLLHDLVAHNFRNRRFALIENGSWAPQSGKLMQSMLSALPGVTQIGETVTVCSALNADARRALDCLAEAVASEF</sequence>
<dbReference type="AlphaFoldDB" id="A0A9D1NDG4"/>
<dbReference type="Gene3D" id="3.60.15.10">
    <property type="entry name" value="Ribonuclease Z/Hydroxyacylglutathione hydrolase-like"/>
    <property type="match status" value="1"/>
</dbReference>
<evidence type="ECO:0000256" key="1">
    <source>
        <dbReference type="ARBA" id="ARBA00007121"/>
    </source>
</evidence>
<protein>
    <submittedName>
        <fullName evidence="3">FprA family A-type flavoprotein</fullName>
    </submittedName>
</protein>
<dbReference type="GO" id="GO:0046872">
    <property type="term" value="F:metal ion binding"/>
    <property type="evidence" value="ECO:0007669"/>
    <property type="project" value="InterPro"/>
</dbReference>
<evidence type="ECO:0000259" key="2">
    <source>
        <dbReference type="PROSITE" id="PS50902"/>
    </source>
</evidence>
<evidence type="ECO:0000313" key="3">
    <source>
        <dbReference type="EMBL" id="HIV00785.1"/>
    </source>
</evidence>
<evidence type="ECO:0000313" key="4">
    <source>
        <dbReference type="Proteomes" id="UP000886891"/>
    </source>
</evidence>
<organism evidence="3 4">
    <name type="scientific">Candidatus Stercoripulliclostridium merdipullorum</name>
    <dbReference type="NCBI Taxonomy" id="2840952"/>
    <lineage>
        <taxon>Bacteria</taxon>
        <taxon>Bacillati</taxon>
        <taxon>Bacillota</taxon>
        <taxon>Clostridia</taxon>
        <taxon>Eubacteriales</taxon>
        <taxon>Candidatus Stercoripulliclostridium</taxon>
    </lineage>
</organism>
<dbReference type="CDD" id="cd07709">
    <property type="entry name" value="flavodiiron_proteins_MBL-fold"/>
    <property type="match status" value="1"/>
</dbReference>
<dbReference type="SUPFAM" id="SSF56281">
    <property type="entry name" value="Metallo-hydrolase/oxidoreductase"/>
    <property type="match status" value="1"/>
</dbReference>
<name>A0A9D1NDG4_9FIRM</name>
<dbReference type="InterPro" id="IPR016440">
    <property type="entry name" value="Rubredoxin-O_OxRdtase"/>
</dbReference>
<dbReference type="InterPro" id="IPR036866">
    <property type="entry name" value="RibonucZ/Hydroxyglut_hydro"/>
</dbReference>
<proteinExistence type="inferred from homology"/>
<dbReference type="EMBL" id="DVOH01000054">
    <property type="protein sequence ID" value="HIV00785.1"/>
    <property type="molecule type" value="Genomic_DNA"/>
</dbReference>
<dbReference type="PIRSF" id="PIRSF005243">
    <property type="entry name" value="ROO"/>
    <property type="match status" value="1"/>
</dbReference>
<dbReference type="InterPro" id="IPR001279">
    <property type="entry name" value="Metallo-B-lactamas"/>
</dbReference>
<reference evidence="3" key="1">
    <citation type="submission" date="2020-10" db="EMBL/GenBank/DDBJ databases">
        <authorList>
            <person name="Gilroy R."/>
        </authorList>
    </citation>
    <scope>NUCLEOTIDE SEQUENCE</scope>
    <source>
        <strain evidence="3">23406</strain>
    </source>
</reference>
<dbReference type="InterPro" id="IPR045761">
    <property type="entry name" value="ODP_dom"/>
</dbReference>
<accession>A0A9D1NDG4</accession>
<dbReference type="Pfam" id="PF19583">
    <property type="entry name" value="ODP"/>
    <property type="match status" value="1"/>
</dbReference>
<dbReference type="PANTHER" id="PTHR43717">
    <property type="entry name" value="ANAEROBIC NITRIC OXIDE REDUCTASE FLAVORUBREDOXIN"/>
    <property type="match status" value="1"/>
</dbReference>
<dbReference type="GO" id="GO:0009055">
    <property type="term" value="F:electron transfer activity"/>
    <property type="evidence" value="ECO:0007669"/>
    <property type="project" value="InterPro"/>
</dbReference>
<dbReference type="Gene3D" id="3.40.50.360">
    <property type="match status" value="1"/>
</dbReference>
<comment type="similarity">
    <text evidence="1">In the N-terminal section; belongs to the zinc metallo-hydrolase group 3 family.</text>
</comment>
<dbReference type="InterPro" id="IPR029039">
    <property type="entry name" value="Flavoprotein-like_sf"/>
</dbReference>
<gene>
    <name evidence="3" type="ORF">IAB14_06715</name>
</gene>
<dbReference type="PROSITE" id="PS50902">
    <property type="entry name" value="FLAVODOXIN_LIKE"/>
    <property type="match status" value="1"/>
</dbReference>
<dbReference type="Proteomes" id="UP000886891">
    <property type="component" value="Unassembled WGS sequence"/>
</dbReference>
<dbReference type="PANTHER" id="PTHR43717:SF1">
    <property type="entry name" value="ANAEROBIC NITRIC OXIDE REDUCTASE FLAVORUBREDOXIN"/>
    <property type="match status" value="1"/>
</dbReference>
<dbReference type="InterPro" id="IPR008254">
    <property type="entry name" value="Flavodoxin/NO_synth"/>
</dbReference>
<comment type="caution">
    <text evidence="3">The sequence shown here is derived from an EMBL/GenBank/DDBJ whole genome shotgun (WGS) entry which is preliminary data.</text>
</comment>